<sequence>MSQVFWVLRHKTEPSLSSPKRTIAMKIKRPRTHQTKFLIFVALRTSSNGHLIHDTVSDMEYMLEYHEIYFDSVMEIIEQSSEFFARNILTLDDPTSTDIDIIVKISDHNVDAFRRIALDVYTIELRENQREPIPSEKDDICPICCEEFGTEGEINSLKGLNHFLIVGNRDGDGG</sequence>
<dbReference type="AlphaFoldDB" id="A0ABC8KG56"/>
<reference evidence="1 2" key="1">
    <citation type="submission" date="2022-03" db="EMBL/GenBank/DDBJ databases">
        <authorList>
            <person name="Macdonald S."/>
            <person name="Ahmed S."/>
            <person name="Newling K."/>
        </authorList>
    </citation>
    <scope>NUCLEOTIDE SEQUENCE [LARGE SCALE GENOMIC DNA]</scope>
</reference>
<evidence type="ECO:0000313" key="1">
    <source>
        <dbReference type="EMBL" id="CAH8357685.1"/>
    </source>
</evidence>
<keyword evidence="2" id="KW-1185">Reference proteome</keyword>
<protein>
    <submittedName>
        <fullName evidence="1">Uncharacterized protein</fullName>
    </submittedName>
</protein>
<gene>
    <name evidence="1" type="ORF">ERUC_LOCUS23441</name>
</gene>
<organism evidence="1 2">
    <name type="scientific">Eruca vesicaria subsp. sativa</name>
    <name type="common">Garden rocket</name>
    <name type="synonym">Eruca sativa</name>
    <dbReference type="NCBI Taxonomy" id="29727"/>
    <lineage>
        <taxon>Eukaryota</taxon>
        <taxon>Viridiplantae</taxon>
        <taxon>Streptophyta</taxon>
        <taxon>Embryophyta</taxon>
        <taxon>Tracheophyta</taxon>
        <taxon>Spermatophyta</taxon>
        <taxon>Magnoliopsida</taxon>
        <taxon>eudicotyledons</taxon>
        <taxon>Gunneridae</taxon>
        <taxon>Pentapetalae</taxon>
        <taxon>rosids</taxon>
        <taxon>malvids</taxon>
        <taxon>Brassicales</taxon>
        <taxon>Brassicaceae</taxon>
        <taxon>Brassiceae</taxon>
        <taxon>Eruca</taxon>
    </lineage>
</organism>
<dbReference type="EMBL" id="CAKOAT010235932">
    <property type="protein sequence ID" value="CAH8357685.1"/>
    <property type="molecule type" value="Genomic_DNA"/>
</dbReference>
<evidence type="ECO:0000313" key="2">
    <source>
        <dbReference type="Proteomes" id="UP001642260"/>
    </source>
</evidence>
<name>A0ABC8KG56_ERUVS</name>
<proteinExistence type="predicted"/>
<comment type="caution">
    <text evidence="1">The sequence shown here is derived from an EMBL/GenBank/DDBJ whole genome shotgun (WGS) entry which is preliminary data.</text>
</comment>
<accession>A0ABC8KG56</accession>
<dbReference type="Proteomes" id="UP001642260">
    <property type="component" value="Unassembled WGS sequence"/>
</dbReference>